<dbReference type="AlphaFoldDB" id="A0AAD5LI17"/>
<name>A0AAD5LI17_9CRUS</name>
<evidence type="ECO:0000313" key="2">
    <source>
        <dbReference type="Proteomes" id="UP000820818"/>
    </source>
</evidence>
<comment type="caution">
    <text evidence="1">The sequence shown here is derived from an EMBL/GenBank/DDBJ whole genome shotgun (WGS) entry which is preliminary data.</text>
</comment>
<organism evidence="1 2">
    <name type="scientific">Daphnia sinensis</name>
    <dbReference type="NCBI Taxonomy" id="1820382"/>
    <lineage>
        <taxon>Eukaryota</taxon>
        <taxon>Metazoa</taxon>
        <taxon>Ecdysozoa</taxon>
        <taxon>Arthropoda</taxon>
        <taxon>Crustacea</taxon>
        <taxon>Branchiopoda</taxon>
        <taxon>Diplostraca</taxon>
        <taxon>Cladocera</taxon>
        <taxon>Anomopoda</taxon>
        <taxon>Daphniidae</taxon>
        <taxon>Daphnia</taxon>
        <taxon>Daphnia similis group</taxon>
    </lineage>
</organism>
<accession>A0AAD5LI17</accession>
<proteinExistence type="predicted"/>
<sequence length="69" mass="7959">MKTVGIFMSTGPLIILDYTVGQRPTFPALPLFSTNSCQRGGPPFLRRLLYICFAVRLHDQDVWRNKFTR</sequence>
<keyword evidence="2" id="KW-1185">Reference proteome</keyword>
<reference evidence="1 2" key="1">
    <citation type="submission" date="2022-05" db="EMBL/GenBank/DDBJ databases">
        <title>A multi-omics perspective on studying reproductive biology in Daphnia sinensis.</title>
        <authorList>
            <person name="Jia J."/>
        </authorList>
    </citation>
    <scope>NUCLEOTIDE SEQUENCE [LARGE SCALE GENOMIC DNA]</scope>
    <source>
        <strain evidence="1 2">WSL</strain>
    </source>
</reference>
<evidence type="ECO:0000313" key="1">
    <source>
        <dbReference type="EMBL" id="KAI9558093.1"/>
    </source>
</evidence>
<protein>
    <submittedName>
        <fullName evidence="1">Uncharacterized protein</fullName>
    </submittedName>
</protein>
<gene>
    <name evidence="1" type="ORF">GHT06_014846</name>
</gene>
<dbReference type="Proteomes" id="UP000820818">
    <property type="component" value="Linkage Group LG5"/>
</dbReference>
<dbReference type="EMBL" id="WJBH02000005">
    <property type="protein sequence ID" value="KAI9558093.1"/>
    <property type="molecule type" value="Genomic_DNA"/>
</dbReference>